<organism evidence="1 2">
    <name type="scientific">Moniliophthora roreri</name>
    <name type="common">Frosty pod rot fungus</name>
    <name type="synonym">Monilia roreri</name>
    <dbReference type="NCBI Taxonomy" id="221103"/>
    <lineage>
        <taxon>Eukaryota</taxon>
        <taxon>Fungi</taxon>
        <taxon>Dikarya</taxon>
        <taxon>Basidiomycota</taxon>
        <taxon>Agaricomycotina</taxon>
        <taxon>Agaricomycetes</taxon>
        <taxon>Agaricomycetidae</taxon>
        <taxon>Agaricales</taxon>
        <taxon>Marasmiineae</taxon>
        <taxon>Marasmiaceae</taxon>
        <taxon>Moniliophthora</taxon>
    </lineage>
</organism>
<evidence type="ECO:0000313" key="1">
    <source>
        <dbReference type="EMBL" id="KTB39639.1"/>
    </source>
</evidence>
<dbReference type="Proteomes" id="UP000054988">
    <property type="component" value="Unassembled WGS sequence"/>
</dbReference>
<gene>
    <name evidence="1" type="ORF">WG66_7783</name>
</gene>
<evidence type="ECO:0000313" key="2">
    <source>
        <dbReference type="Proteomes" id="UP000054988"/>
    </source>
</evidence>
<accession>A0A0W0FTI7</accession>
<name>A0A0W0FTI7_MONRR</name>
<protein>
    <submittedName>
        <fullName evidence="1">Uncharacterized protein</fullName>
    </submittedName>
</protein>
<reference evidence="1 2" key="1">
    <citation type="submission" date="2015-12" db="EMBL/GenBank/DDBJ databases">
        <title>Draft genome sequence of Moniliophthora roreri, the causal agent of frosty pod rot of cacao.</title>
        <authorList>
            <person name="Aime M.C."/>
            <person name="Diaz-Valderrama J.R."/>
            <person name="Kijpornyongpan T."/>
            <person name="Phillips-Mora W."/>
        </authorList>
    </citation>
    <scope>NUCLEOTIDE SEQUENCE [LARGE SCALE GENOMIC DNA]</scope>
    <source>
        <strain evidence="1 2">MCA 2952</strain>
    </source>
</reference>
<dbReference type="AlphaFoldDB" id="A0A0W0FTI7"/>
<dbReference type="EMBL" id="LATX01001653">
    <property type="protein sequence ID" value="KTB39639.1"/>
    <property type="molecule type" value="Genomic_DNA"/>
</dbReference>
<sequence length="19" mass="2092">MGVIRISAIIGLFLKSFLI</sequence>
<proteinExistence type="predicted"/>
<comment type="caution">
    <text evidence="1">The sequence shown here is derived from an EMBL/GenBank/DDBJ whole genome shotgun (WGS) entry which is preliminary data.</text>
</comment>